<feature type="compositionally biased region" description="Polar residues" evidence="12">
    <location>
        <begin position="540"/>
        <end position="549"/>
    </location>
</feature>
<evidence type="ECO:0000256" key="6">
    <source>
        <dbReference type="ARBA" id="ARBA00022741"/>
    </source>
</evidence>
<dbReference type="GO" id="GO:0005524">
    <property type="term" value="F:ATP binding"/>
    <property type="evidence" value="ECO:0007669"/>
    <property type="project" value="UniProtKB-UniRule"/>
</dbReference>
<evidence type="ECO:0000256" key="4">
    <source>
        <dbReference type="ARBA" id="ARBA00022679"/>
    </source>
</evidence>
<feature type="region of interest" description="Disordered" evidence="12">
    <location>
        <begin position="421"/>
        <end position="581"/>
    </location>
</feature>
<dbReference type="Gene3D" id="3.90.810.10">
    <property type="entry name" value="CRIB domain"/>
    <property type="match status" value="1"/>
</dbReference>
<comment type="catalytic activity">
    <reaction evidence="9">
        <text>L-threonyl-[protein] + ATP = O-phospho-L-threonyl-[protein] + ADP + H(+)</text>
        <dbReference type="Rhea" id="RHEA:46608"/>
        <dbReference type="Rhea" id="RHEA-COMP:11060"/>
        <dbReference type="Rhea" id="RHEA-COMP:11605"/>
        <dbReference type="ChEBI" id="CHEBI:15378"/>
        <dbReference type="ChEBI" id="CHEBI:30013"/>
        <dbReference type="ChEBI" id="CHEBI:30616"/>
        <dbReference type="ChEBI" id="CHEBI:61977"/>
        <dbReference type="ChEBI" id="CHEBI:456216"/>
        <dbReference type="EC" id="2.7.11.1"/>
    </reaction>
</comment>
<keyword evidence="6 11" id="KW-0547">Nucleotide-binding</keyword>
<feature type="compositionally biased region" description="Polar residues" evidence="12">
    <location>
        <begin position="21"/>
        <end position="31"/>
    </location>
</feature>
<dbReference type="Gene3D" id="3.30.200.20">
    <property type="entry name" value="Phosphorylase Kinase, domain 1"/>
    <property type="match status" value="1"/>
</dbReference>
<comment type="cofactor">
    <cofactor evidence="1">
        <name>Mg(2+)</name>
        <dbReference type="ChEBI" id="CHEBI:18420"/>
    </cofactor>
</comment>
<feature type="compositionally biased region" description="Polar residues" evidence="12">
    <location>
        <begin position="250"/>
        <end position="267"/>
    </location>
</feature>
<feature type="compositionally biased region" description="Polar residues" evidence="12">
    <location>
        <begin position="467"/>
        <end position="484"/>
    </location>
</feature>
<dbReference type="Proteomes" id="UP001497525">
    <property type="component" value="Unassembled WGS sequence"/>
</dbReference>
<dbReference type="InterPro" id="IPR000719">
    <property type="entry name" value="Prot_kinase_dom"/>
</dbReference>
<evidence type="ECO:0000256" key="7">
    <source>
        <dbReference type="ARBA" id="ARBA00022840"/>
    </source>
</evidence>
<protein>
    <recommendedName>
        <fullName evidence="3">non-specific serine/threonine protein kinase</fullName>
        <ecNumber evidence="3">2.7.11.1</ecNumber>
    </recommendedName>
</protein>
<dbReference type="PROSITE" id="PS00107">
    <property type="entry name" value="PROTEIN_KINASE_ATP"/>
    <property type="match status" value="1"/>
</dbReference>
<dbReference type="Gene3D" id="1.10.510.10">
    <property type="entry name" value="Transferase(Phosphotransferase) domain 1"/>
    <property type="match status" value="1"/>
</dbReference>
<feature type="compositionally biased region" description="Basic and acidic residues" evidence="12">
    <location>
        <begin position="451"/>
        <end position="465"/>
    </location>
</feature>
<dbReference type="InterPro" id="IPR011009">
    <property type="entry name" value="Kinase-like_dom_sf"/>
</dbReference>
<dbReference type="EC" id="2.7.11.1" evidence="3"/>
<dbReference type="PANTHER" id="PTHR45832">
    <property type="entry name" value="SERINE/THREONINE-PROTEIN KINASE SAMKA-RELATED-RELATED"/>
    <property type="match status" value="1"/>
</dbReference>
<keyword evidence="4" id="KW-0808">Transferase</keyword>
<organism evidence="14 15">
    <name type="scientific">Calicophoron daubneyi</name>
    <name type="common">Rumen fluke</name>
    <name type="synonym">Paramphistomum daubneyi</name>
    <dbReference type="NCBI Taxonomy" id="300641"/>
    <lineage>
        <taxon>Eukaryota</taxon>
        <taxon>Metazoa</taxon>
        <taxon>Spiralia</taxon>
        <taxon>Lophotrochozoa</taxon>
        <taxon>Platyhelminthes</taxon>
        <taxon>Trematoda</taxon>
        <taxon>Digenea</taxon>
        <taxon>Plagiorchiida</taxon>
        <taxon>Pronocephalata</taxon>
        <taxon>Paramphistomoidea</taxon>
        <taxon>Paramphistomidae</taxon>
        <taxon>Calicophoron</taxon>
    </lineage>
</organism>
<dbReference type="GO" id="GO:0046872">
    <property type="term" value="F:metal ion binding"/>
    <property type="evidence" value="ECO:0007669"/>
    <property type="project" value="UniProtKB-KW"/>
</dbReference>
<feature type="region of interest" description="Disordered" evidence="12">
    <location>
        <begin position="1"/>
        <end position="46"/>
    </location>
</feature>
<dbReference type="EMBL" id="CAXLJL010000734">
    <property type="protein sequence ID" value="CAL5140515.1"/>
    <property type="molecule type" value="Genomic_DNA"/>
</dbReference>
<evidence type="ECO:0000313" key="15">
    <source>
        <dbReference type="Proteomes" id="UP001497525"/>
    </source>
</evidence>
<dbReference type="Pfam" id="PF00786">
    <property type="entry name" value="PBD"/>
    <property type="match status" value="1"/>
</dbReference>
<dbReference type="PROSITE" id="PS50011">
    <property type="entry name" value="PROTEIN_KINASE_DOM"/>
    <property type="match status" value="1"/>
</dbReference>
<feature type="compositionally biased region" description="Basic and acidic residues" evidence="12">
    <location>
        <begin position="221"/>
        <end position="230"/>
    </location>
</feature>
<dbReference type="SMART" id="SM00220">
    <property type="entry name" value="S_TKc"/>
    <property type="match status" value="1"/>
</dbReference>
<feature type="compositionally biased region" description="Polar residues" evidence="12">
    <location>
        <begin position="570"/>
        <end position="581"/>
    </location>
</feature>
<comment type="similarity">
    <text evidence="2">Belongs to the protein kinase superfamily. STE Ser/Thr protein kinase family. STE20 subfamily.</text>
</comment>
<evidence type="ECO:0000256" key="8">
    <source>
        <dbReference type="ARBA" id="ARBA00022842"/>
    </source>
</evidence>
<dbReference type="SUPFAM" id="SSF56112">
    <property type="entry name" value="Protein kinase-like (PK-like)"/>
    <property type="match status" value="1"/>
</dbReference>
<dbReference type="FunFam" id="1.10.510.10:FF:000768">
    <property type="entry name" value="Non-specific serine/threonine protein kinase"/>
    <property type="match status" value="1"/>
</dbReference>
<sequence>MNYEQQPVCTEELEPPAPPVRSSSTLRNSPSRVAPTKPLPDVPKKTSRNKIRLFRLPKLSYDPKISSPTCVSHELHVVFDASTGEFRGMPDEWLRWLREANISVREREKNPGLVIEVLQCYDAATHHARRQKYIMTHRTDWSGNGKNNHAAETGEKDILAPHPVRSHGVLSGGVQNPPTCETILPRIYTIPPPVPPHTHLSLNASEAILDGKRLSEVTDHADKASTEDFTKVSSNDSSSGLSREFADSKPGSSSITNDPKSFSTGDSSLRFPDENAAHVDVDDFIDCGSFGSYSHIYYGSVASSQVADEEIEGEDHKGVSHTVVDEINPECVQEEPYGVEELELLPDELAGRDKLYGMGGSRFRTIERLENIGHSLSSQRKREIRPHSYCCISEAAFTRSSRSASISLSGELRPQLALPEVDDDLSSSTSPHGSEGEQAGAAATKDQQQGDVDRDQRMAPAKDQEVSESTFSQDSGKPPISSSYVRADSQKRSHAGVVSAPVDDTDVVTIRTRGRSPFRCGKDQRRPKRSAAHEGRRSPDSVSGRTNPSAVGEKVVQSVQQSTIQTGTSNSLTKTPVSRRSPNCRRILRLREEQIIEKLRSVVTKGEPSGKYETLGLIGHGASGVVKIGRDLNTGCRVAIKQMNLRKQPKKELILNEILVMRAHRNPNIVNYLDSYLLGDELWVVMEYLDGGSLTDVLTETCMSESHIATVCRETLQALDFLHSKQVIHRDIKSDNILLGLDGSVKLTDFGFCAQLNSDLELKRNTMVGTPYWMAPEVVSRKQYGTKVDIWSLGIMTLEMIEGEPPYLSENPLKALYLIATNGKPNFQKDHLSSELQDFLDRCLEVDVATRATASSLLTGH</sequence>
<evidence type="ECO:0000256" key="12">
    <source>
        <dbReference type="SAM" id="MobiDB-lite"/>
    </source>
</evidence>
<feature type="region of interest" description="Disordered" evidence="12">
    <location>
        <begin position="221"/>
        <end position="268"/>
    </location>
</feature>
<evidence type="ECO:0000256" key="2">
    <source>
        <dbReference type="ARBA" id="ARBA00008874"/>
    </source>
</evidence>
<feature type="compositionally biased region" description="Low complexity" evidence="12">
    <location>
        <begin position="555"/>
        <end position="569"/>
    </location>
</feature>
<evidence type="ECO:0000256" key="3">
    <source>
        <dbReference type="ARBA" id="ARBA00012513"/>
    </source>
</evidence>
<evidence type="ECO:0000256" key="9">
    <source>
        <dbReference type="ARBA" id="ARBA00047899"/>
    </source>
</evidence>
<dbReference type="InterPro" id="IPR036936">
    <property type="entry name" value="CRIB_dom_sf"/>
</dbReference>
<accession>A0AAV2TTS2</accession>
<gene>
    <name evidence="14" type="ORF">CDAUBV1_LOCUS15828</name>
</gene>
<evidence type="ECO:0000256" key="10">
    <source>
        <dbReference type="ARBA" id="ARBA00048679"/>
    </source>
</evidence>
<dbReference type="PROSITE" id="PS00108">
    <property type="entry name" value="PROTEIN_KINASE_ST"/>
    <property type="match status" value="1"/>
</dbReference>
<dbReference type="AlphaFoldDB" id="A0AAV2TTS2"/>
<dbReference type="InterPro" id="IPR000095">
    <property type="entry name" value="CRIB_dom"/>
</dbReference>
<evidence type="ECO:0000259" key="13">
    <source>
        <dbReference type="PROSITE" id="PS50011"/>
    </source>
</evidence>
<keyword evidence="5" id="KW-0479">Metal-binding</keyword>
<reference evidence="14" key="1">
    <citation type="submission" date="2024-06" db="EMBL/GenBank/DDBJ databases">
        <authorList>
            <person name="Liu X."/>
            <person name="Lenzi L."/>
            <person name="Haldenby T S."/>
            <person name="Uol C."/>
        </authorList>
    </citation>
    <scope>NUCLEOTIDE SEQUENCE</scope>
</reference>
<feature type="compositionally biased region" description="Polar residues" evidence="12">
    <location>
        <begin position="231"/>
        <end position="241"/>
    </location>
</feature>
<evidence type="ECO:0000256" key="1">
    <source>
        <dbReference type="ARBA" id="ARBA00001946"/>
    </source>
</evidence>
<dbReference type="FunFam" id="3.30.200.20:FF:000705">
    <property type="entry name" value="Non-specific serine/threonine protein kinase"/>
    <property type="match status" value="1"/>
</dbReference>
<evidence type="ECO:0000256" key="5">
    <source>
        <dbReference type="ARBA" id="ARBA00022723"/>
    </source>
</evidence>
<keyword evidence="7 11" id="KW-0067">ATP-binding</keyword>
<evidence type="ECO:0000256" key="11">
    <source>
        <dbReference type="PROSITE-ProRule" id="PRU10141"/>
    </source>
</evidence>
<dbReference type="PANTHER" id="PTHR45832:SF22">
    <property type="entry name" value="SERINE_THREONINE-PROTEIN KINASE SAMKA-RELATED"/>
    <property type="match status" value="1"/>
</dbReference>
<comment type="catalytic activity">
    <reaction evidence="10">
        <text>L-seryl-[protein] + ATP = O-phospho-L-seryl-[protein] + ADP + H(+)</text>
        <dbReference type="Rhea" id="RHEA:17989"/>
        <dbReference type="Rhea" id="RHEA-COMP:9863"/>
        <dbReference type="Rhea" id="RHEA-COMP:11604"/>
        <dbReference type="ChEBI" id="CHEBI:15378"/>
        <dbReference type="ChEBI" id="CHEBI:29999"/>
        <dbReference type="ChEBI" id="CHEBI:30616"/>
        <dbReference type="ChEBI" id="CHEBI:83421"/>
        <dbReference type="ChEBI" id="CHEBI:456216"/>
        <dbReference type="EC" id="2.7.11.1"/>
    </reaction>
</comment>
<name>A0AAV2TTS2_CALDB</name>
<proteinExistence type="inferred from homology"/>
<comment type="caution">
    <text evidence="14">The sequence shown here is derived from an EMBL/GenBank/DDBJ whole genome shotgun (WGS) entry which is preliminary data.</text>
</comment>
<keyword evidence="8" id="KW-0460">Magnesium</keyword>
<feature type="binding site" evidence="11">
    <location>
        <position position="641"/>
    </location>
    <ligand>
        <name>ATP</name>
        <dbReference type="ChEBI" id="CHEBI:30616"/>
    </ligand>
</feature>
<dbReference type="InterPro" id="IPR017441">
    <property type="entry name" value="Protein_kinase_ATP_BS"/>
</dbReference>
<dbReference type="InterPro" id="IPR051931">
    <property type="entry name" value="PAK3-like"/>
</dbReference>
<dbReference type="GO" id="GO:0004674">
    <property type="term" value="F:protein serine/threonine kinase activity"/>
    <property type="evidence" value="ECO:0007669"/>
    <property type="project" value="UniProtKB-EC"/>
</dbReference>
<dbReference type="InterPro" id="IPR008271">
    <property type="entry name" value="Ser/Thr_kinase_AS"/>
</dbReference>
<dbReference type="Pfam" id="PF00069">
    <property type="entry name" value="Pkinase"/>
    <property type="match status" value="1"/>
</dbReference>
<feature type="domain" description="Protein kinase" evidence="13">
    <location>
        <begin position="612"/>
        <end position="861"/>
    </location>
</feature>
<evidence type="ECO:0000313" key="14">
    <source>
        <dbReference type="EMBL" id="CAL5140515.1"/>
    </source>
</evidence>